<proteinExistence type="predicted"/>
<dbReference type="AlphaFoldDB" id="A0A0E2LPP5"/>
<feature type="transmembrane region" description="Helical" evidence="1">
    <location>
        <begin position="33"/>
        <end position="59"/>
    </location>
</feature>
<dbReference type="HOGENOM" id="CLU_1747979_0_0_10"/>
<dbReference type="Proteomes" id="UP000016630">
    <property type="component" value="Unassembled WGS sequence"/>
</dbReference>
<keyword evidence="1" id="KW-0472">Membrane</keyword>
<sequence>MYSFHGLHFALFRRDGIAMRVEKRIAQADCYPLLLFIGQIVLLLAGLCMPFAGFIAGVFGQILFQKPVAANHLERIFPSAFGQMRVRRQAVALFVQQIEYILLVAYLQPGQGCQSVCIDGQTVFFQRIDSFERIFGQTAYIEAKQKIRE</sequence>
<gene>
    <name evidence="2" type="ORF">HMPREF1555_01461</name>
</gene>
<accession>A0A0E2LPP5</accession>
<dbReference type="EMBL" id="AWUW01000106">
    <property type="protein sequence ID" value="ERJ65321.1"/>
    <property type="molecule type" value="Genomic_DNA"/>
</dbReference>
<protein>
    <submittedName>
        <fullName evidence="2">Uncharacterized protein</fullName>
    </submittedName>
</protein>
<keyword evidence="1" id="KW-1133">Transmembrane helix</keyword>
<name>A0A0E2LPP5_PORGN</name>
<reference evidence="2 3" key="1">
    <citation type="submission" date="2013-06" db="EMBL/GenBank/DDBJ databases">
        <authorList>
            <person name="Weinstock G."/>
            <person name="Sodergren E."/>
            <person name="Lobos E.A."/>
            <person name="Fulton L."/>
            <person name="Fulton R."/>
            <person name="Courtney L."/>
            <person name="Fronick C."/>
            <person name="O'Laughlin M."/>
            <person name="Godfrey J."/>
            <person name="Wilson R.M."/>
            <person name="Miner T."/>
            <person name="Farmer C."/>
            <person name="Delehaunty K."/>
            <person name="Cordes M."/>
            <person name="Minx P."/>
            <person name="Tomlinson C."/>
            <person name="Chen J."/>
            <person name="Wollam A."/>
            <person name="Pepin K.H."/>
            <person name="Bhonagiri V."/>
            <person name="Zhang X."/>
            <person name="Warren W."/>
            <person name="Mitreva M."/>
            <person name="Mardis E.R."/>
            <person name="Wilson R.K."/>
        </authorList>
    </citation>
    <scope>NUCLEOTIDE SEQUENCE [LARGE SCALE GENOMIC DNA]</scope>
    <source>
        <strain evidence="2 3">F0570</strain>
    </source>
</reference>
<organism evidence="2 3">
    <name type="scientific">Porphyromonas gingivalis F0570</name>
    <dbReference type="NCBI Taxonomy" id="1227271"/>
    <lineage>
        <taxon>Bacteria</taxon>
        <taxon>Pseudomonadati</taxon>
        <taxon>Bacteroidota</taxon>
        <taxon>Bacteroidia</taxon>
        <taxon>Bacteroidales</taxon>
        <taxon>Porphyromonadaceae</taxon>
        <taxon>Porphyromonas</taxon>
    </lineage>
</organism>
<keyword evidence="1" id="KW-0812">Transmembrane</keyword>
<comment type="caution">
    <text evidence="2">The sequence shown here is derived from an EMBL/GenBank/DDBJ whole genome shotgun (WGS) entry which is preliminary data.</text>
</comment>
<evidence type="ECO:0000313" key="3">
    <source>
        <dbReference type="Proteomes" id="UP000016630"/>
    </source>
</evidence>
<evidence type="ECO:0000313" key="2">
    <source>
        <dbReference type="EMBL" id="ERJ65321.1"/>
    </source>
</evidence>
<evidence type="ECO:0000256" key="1">
    <source>
        <dbReference type="SAM" id="Phobius"/>
    </source>
</evidence>